<dbReference type="WBParaSite" id="ASIM_0001653601-mRNA-1">
    <property type="protein sequence ID" value="ASIM_0001653601-mRNA-1"/>
    <property type="gene ID" value="ASIM_0001653601"/>
</dbReference>
<dbReference type="InterPro" id="IPR017452">
    <property type="entry name" value="GPCR_Rhodpsn_7TM"/>
</dbReference>
<evidence type="ECO:0000256" key="2">
    <source>
        <dbReference type="ARBA" id="ARBA00022692"/>
    </source>
</evidence>
<proteinExistence type="predicted"/>
<feature type="transmembrane region" description="Helical" evidence="5">
    <location>
        <begin position="284"/>
        <end position="305"/>
    </location>
</feature>
<feature type="transmembrane region" description="Helical" evidence="5">
    <location>
        <begin position="320"/>
        <end position="342"/>
    </location>
</feature>
<evidence type="ECO:0000313" key="7">
    <source>
        <dbReference type="EMBL" id="VDK56484.1"/>
    </source>
</evidence>
<feature type="transmembrane region" description="Helical" evidence="5">
    <location>
        <begin position="222"/>
        <end position="240"/>
    </location>
</feature>
<comment type="subcellular location">
    <subcellularLocation>
        <location evidence="1">Membrane</location>
    </subcellularLocation>
</comment>
<evidence type="ECO:0000256" key="1">
    <source>
        <dbReference type="ARBA" id="ARBA00004370"/>
    </source>
</evidence>
<keyword evidence="8" id="KW-1185">Reference proteome</keyword>
<evidence type="ECO:0000313" key="8">
    <source>
        <dbReference type="Proteomes" id="UP000267096"/>
    </source>
</evidence>
<accession>A0A0M3K6E5</accession>
<evidence type="ECO:0000256" key="4">
    <source>
        <dbReference type="ARBA" id="ARBA00023136"/>
    </source>
</evidence>
<evidence type="ECO:0000259" key="6">
    <source>
        <dbReference type="PROSITE" id="PS50262"/>
    </source>
</evidence>
<evidence type="ECO:0000313" key="9">
    <source>
        <dbReference type="WBParaSite" id="ASIM_0001653601-mRNA-1"/>
    </source>
</evidence>
<keyword evidence="3 5" id="KW-1133">Transmembrane helix</keyword>
<protein>
    <submittedName>
        <fullName evidence="9">G_PROTEIN_RECEP_F1_2 domain-containing protein</fullName>
    </submittedName>
</protein>
<dbReference type="OrthoDB" id="5797421at2759"/>
<feature type="transmembrane region" description="Helical" evidence="5">
    <location>
        <begin position="168"/>
        <end position="192"/>
    </location>
</feature>
<feature type="transmembrane region" description="Helical" evidence="5">
    <location>
        <begin position="120"/>
        <end position="147"/>
    </location>
</feature>
<keyword evidence="4 5" id="KW-0472">Membrane</keyword>
<dbReference type="PANTHER" id="PTHR46709:SF7">
    <property type="entry name" value="G-PROTEIN COUPLED RECEPTORS FAMILY 1 PROFILE DOMAIN-CONTAINING PROTEIN"/>
    <property type="match status" value="1"/>
</dbReference>
<dbReference type="PROSITE" id="PS50262">
    <property type="entry name" value="G_PROTEIN_RECEP_F1_2"/>
    <property type="match status" value="1"/>
</dbReference>
<feature type="domain" description="G-protein coupled receptors family 1 profile" evidence="6">
    <location>
        <begin position="62"/>
        <end position="343"/>
    </location>
</feature>
<dbReference type="CDD" id="cd14978">
    <property type="entry name" value="7tmA_FMRFamide_R-like"/>
    <property type="match status" value="1"/>
</dbReference>
<dbReference type="PANTHER" id="PTHR46709">
    <property type="entry name" value="PROTEIN CBG23488-RELATED"/>
    <property type="match status" value="1"/>
</dbReference>
<name>A0A0M3K6E5_ANISI</name>
<gene>
    <name evidence="7" type="ORF">ASIM_LOCUS15943</name>
</gene>
<evidence type="ECO:0000256" key="5">
    <source>
        <dbReference type="SAM" id="Phobius"/>
    </source>
</evidence>
<keyword evidence="2 5" id="KW-0812">Transmembrane</keyword>
<dbReference type="EMBL" id="UYRR01032685">
    <property type="protein sequence ID" value="VDK56484.1"/>
    <property type="molecule type" value="Genomic_DNA"/>
</dbReference>
<feature type="transmembrane region" description="Helical" evidence="5">
    <location>
        <begin position="82"/>
        <end position="108"/>
    </location>
</feature>
<feature type="transmembrane region" description="Helical" evidence="5">
    <location>
        <begin position="45"/>
        <end position="70"/>
    </location>
</feature>
<dbReference type="SUPFAM" id="SSF81321">
    <property type="entry name" value="Family A G protein-coupled receptor-like"/>
    <property type="match status" value="1"/>
</dbReference>
<organism evidence="9">
    <name type="scientific">Anisakis simplex</name>
    <name type="common">Herring worm</name>
    <dbReference type="NCBI Taxonomy" id="6269"/>
    <lineage>
        <taxon>Eukaryota</taxon>
        <taxon>Metazoa</taxon>
        <taxon>Ecdysozoa</taxon>
        <taxon>Nematoda</taxon>
        <taxon>Chromadorea</taxon>
        <taxon>Rhabditida</taxon>
        <taxon>Spirurina</taxon>
        <taxon>Ascaridomorpha</taxon>
        <taxon>Ascaridoidea</taxon>
        <taxon>Anisakidae</taxon>
        <taxon>Anisakis</taxon>
        <taxon>Anisakis simplex complex</taxon>
    </lineage>
</organism>
<dbReference type="Proteomes" id="UP000267096">
    <property type="component" value="Unassembled WGS sequence"/>
</dbReference>
<dbReference type="GO" id="GO:0016020">
    <property type="term" value="C:membrane"/>
    <property type="evidence" value="ECO:0007669"/>
    <property type="project" value="UniProtKB-SubCell"/>
</dbReference>
<reference evidence="7 8" key="2">
    <citation type="submission" date="2018-11" db="EMBL/GenBank/DDBJ databases">
        <authorList>
            <consortium name="Pathogen Informatics"/>
        </authorList>
    </citation>
    <scope>NUCLEOTIDE SEQUENCE [LARGE SCALE GENOMIC DNA]</scope>
</reference>
<dbReference type="AlphaFoldDB" id="A0A0M3K6E5"/>
<evidence type="ECO:0000256" key="3">
    <source>
        <dbReference type="ARBA" id="ARBA00022989"/>
    </source>
</evidence>
<dbReference type="Gene3D" id="1.20.1070.10">
    <property type="entry name" value="Rhodopsin 7-helix transmembrane proteins"/>
    <property type="match status" value="1"/>
</dbReference>
<sequence>MNDSGDTIGIHNSTHPAEWSKSTVSTLLRHPSCYIIDTDYLVERFWLVTVLGSTLSTISIVENIFLFAVFVSSRQHRNSCSLYLMLLALSDTFISGTYILIMSVKVLYQFTESVYLKRMWVVYLVPMMTMSHITITTSSFLIVFATVERFCVTVSHHCVEFLQNNRKLIAFFAVVIGVFTKGTLLLEIVPVYDPDCADTLNEYHLEVTPLVIHNRHYKLWRFWFRNIVTILFPFFTLMYLNARIVNELRKNVYLGTQSSSTHNHANKAVSAKQRKARVRAATRTMVLVVCTYLLANMLNVIITIWEHTDATSLFTSFLDFYIISVDAVSLLTIFACASRLPIYASCQTLFRREMCNFAMQIFTRKRPSESTALLDHNLNRMGS</sequence>
<reference evidence="9" key="1">
    <citation type="submission" date="2017-02" db="UniProtKB">
        <authorList>
            <consortium name="WormBaseParasite"/>
        </authorList>
    </citation>
    <scope>IDENTIFICATION</scope>
</reference>